<dbReference type="RefSeq" id="WP_024892652.1">
    <property type="nucleotide sequence ID" value="NZ_DAIAWO010000065.1"/>
</dbReference>
<accession>A0A1C2IJ37</accession>
<proteinExistence type="predicted"/>
<feature type="transmembrane region" description="Helical" evidence="1">
    <location>
        <begin position="276"/>
        <end position="297"/>
    </location>
</feature>
<name>A0A1C2IJ37_ACITH</name>
<sequence length="565" mass="64404">MIKRWVIWGLFALLSVAVLISSLGTAFQTLPLNPDMAEMALIYQGVIHHGWRFPFTWRFTQDNQILSLLPFTLIYYALASVSGASIIIQGWLIFVVNALLAGLLVKTVTHSWRWAALSWLLSLLASPMAIGQPGILAYPVTHNSVWAFGLLGIIGLIRYLSDRPNWALPLILMCVAVGTISDPWFEAAFTVPVLLIAWKAPRWFQTDKTTRRTLVKSLIITYIAGRITYFGLELLHMVPGQGLGIASFPEMFQHIKLLAQGVGVLVQLYPLPKNNYIWSIWVIYFISLCSIIIFSWLSIKNVNTRTKILVSFSGISIGIIVSAFIITNFAGGLWASRFLINLFYLIIVIITSITASFWLKKDNKIKILYWLTLLGYTLLAMHAINHANWRYKSNWNGTDSLSRWLIKHDFYNGYGQYFDVNSPLLNIVSSGKITARPLSCNMGYLIPRLSSSDDQFWFGQKPLAQYNKLEFIAFNKTSQRWNKCAIKTFGKPYQVLFYRSLKIFIYNRNLSSQLNKGYRSFQSHWKLINIANNRTAINKVGKTLGVNSEWAQYTYTWLLKNGIAK</sequence>
<dbReference type="AlphaFoldDB" id="A0A1C2IJ37"/>
<feature type="transmembrane region" description="Helical" evidence="1">
    <location>
        <begin position="342"/>
        <end position="360"/>
    </location>
</feature>
<evidence type="ECO:0008006" key="4">
    <source>
        <dbReference type="Google" id="ProtNLM"/>
    </source>
</evidence>
<comment type="caution">
    <text evidence="2">The sequence shown here is derived from an EMBL/GenBank/DDBJ whole genome shotgun (WGS) entry which is preliminary data.</text>
</comment>
<evidence type="ECO:0000313" key="2">
    <source>
        <dbReference type="EMBL" id="OCX75965.1"/>
    </source>
</evidence>
<keyword evidence="1" id="KW-1133">Transmembrane helix</keyword>
<feature type="transmembrane region" description="Helical" evidence="1">
    <location>
        <begin position="73"/>
        <end position="105"/>
    </location>
</feature>
<reference evidence="2 3" key="1">
    <citation type="journal article" date="2016" name="Int. J. Mol. Sci.">
        <title>Comparative genomics of the extreme acidophile Acidithiobacillus thiooxidans reveals intraspecific divergence and niche adaptation.</title>
        <authorList>
            <person name="Zhang X."/>
            <person name="Feng X."/>
            <person name="Tao J."/>
            <person name="Ma L."/>
            <person name="Xiao Y."/>
            <person name="Liang Y."/>
            <person name="Liu X."/>
            <person name="Yin H."/>
        </authorList>
    </citation>
    <scope>NUCLEOTIDE SEQUENCE [LARGE SCALE GENOMIC DNA]</scope>
    <source>
        <strain evidence="2 3">A02</strain>
    </source>
</reference>
<protein>
    <recommendedName>
        <fullName evidence="4">Glycosyltransferase RgtA/B/C/D-like domain-containing protein</fullName>
    </recommendedName>
</protein>
<evidence type="ECO:0000313" key="3">
    <source>
        <dbReference type="Proteomes" id="UP000094893"/>
    </source>
</evidence>
<keyword evidence="1" id="KW-0472">Membrane</keyword>
<feature type="transmembrane region" description="Helical" evidence="1">
    <location>
        <begin position="367"/>
        <end position="384"/>
    </location>
</feature>
<keyword evidence="1" id="KW-0812">Transmembrane</keyword>
<organism evidence="2 3">
    <name type="scientific">Acidithiobacillus thiooxidans</name>
    <name type="common">Thiobacillus thiooxidans</name>
    <dbReference type="NCBI Taxonomy" id="930"/>
    <lineage>
        <taxon>Bacteria</taxon>
        <taxon>Pseudomonadati</taxon>
        <taxon>Pseudomonadota</taxon>
        <taxon>Acidithiobacillia</taxon>
        <taxon>Acidithiobacillales</taxon>
        <taxon>Acidithiobacillaceae</taxon>
        <taxon>Acidithiobacillus</taxon>
    </lineage>
</organism>
<dbReference type="EMBL" id="LWSA01000031">
    <property type="protein sequence ID" value="OCX75965.1"/>
    <property type="molecule type" value="Genomic_DNA"/>
</dbReference>
<feature type="transmembrane region" description="Helical" evidence="1">
    <location>
        <begin position="309"/>
        <end position="330"/>
    </location>
</feature>
<evidence type="ECO:0000256" key="1">
    <source>
        <dbReference type="SAM" id="Phobius"/>
    </source>
</evidence>
<feature type="transmembrane region" description="Helical" evidence="1">
    <location>
        <begin position="144"/>
        <end position="160"/>
    </location>
</feature>
<dbReference type="Proteomes" id="UP000094893">
    <property type="component" value="Unassembled WGS sequence"/>
</dbReference>
<gene>
    <name evidence="2" type="ORF">A6P07_03540</name>
</gene>